<accession>A0ACA9PW06</accession>
<reference evidence="1" key="1">
    <citation type="submission" date="2021-06" db="EMBL/GenBank/DDBJ databases">
        <authorList>
            <person name="Kallberg Y."/>
            <person name="Tangrot J."/>
            <person name="Rosling A."/>
        </authorList>
    </citation>
    <scope>NUCLEOTIDE SEQUENCE</scope>
    <source>
        <strain evidence="1">MA461A</strain>
    </source>
</reference>
<evidence type="ECO:0000313" key="1">
    <source>
        <dbReference type="EMBL" id="CAG8723481.1"/>
    </source>
</evidence>
<protein>
    <submittedName>
        <fullName evidence="1">4664_t:CDS:1</fullName>
    </submittedName>
</protein>
<dbReference type="Proteomes" id="UP000789920">
    <property type="component" value="Unassembled WGS sequence"/>
</dbReference>
<name>A0ACA9PW06_9GLOM</name>
<proteinExistence type="predicted"/>
<comment type="caution">
    <text evidence="1">The sequence shown here is derived from an EMBL/GenBank/DDBJ whole genome shotgun (WGS) entry which is preliminary data.</text>
</comment>
<feature type="non-terminal residue" evidence="1">
    <location>
        <position position="736"/>
    </location>
</feature>
<dbReference type="EMBL" id="CAJVQC010023711">
    <property type="protein sequence ID" value="CAG8723481.1"/>
    <property type="molecule type" value="Genomic_DNA"/>
</dbReference>
<gene>
    <name evidence="1" type="ORF">RPERSI_LOCUS11500</name>
</gene>
<feature type="non-terminal residue" evidence="1">
    <location>
        <position position="1"/>
    </location>
</feature>
<sequence length="736" mass="85293">SLKNVQEPVWIDLASHLLTFVLGNNPDTLNRWLLSDIMGFPSHNSHVSYQDGSLYFQKFSSSINEHISRNFKAFASIFCESVNDAIVKDVIWGVIDYLSFKKNPEQISTFLKDFTSSTNFLSQFVNNSKDKDQRFLLKLWKGLLKLDRNLLNHPFSNDFKQLFFDTYISFLGKNTELDFKSEALDILPILIKSDMQIEKIETCISDILNNQFPLWSSDYKSGGTRKLNEYISILDGLLKAMVRSSSVGLFKILVPIFVRENDHIYCEEFYRKLVEFVSKLPRSKFVETLEIAFGYFMDSKFANFHRNIIQSILSPILMQGTKIFVVEFYKRHIKELINIIEQNTHPRTDSEIIYELDAKAGSFTLLQISFIDFFRGEIVQNYFEGRISKAKELTRIIMDFAHKIKSKSDHDEYSSESVIEAKFLLKCAAYNALSAAILCTQDNTAKNTPVFYKTFLFADNIIKGEFVWENIVDLKTKHHFSADSEQPFFKTKLDDFRTRTGGLSKETKNTNNLKYLASQYLADSSISQNANLDSMIEEITQEFDTNVQIENNDPAPMEVDEPEKTLSEPRELEIDAFNRNPCMKMIIRVIERLHTEITPPNSSESTPIWMNDLHKKFIKKETHINIRLFIAKMIINIPEAFENYASIWIRPLIQLIIEGDMYGKGINYFIQDLCAIIIVWSSFEILGSFDDKVLIFKLMDFLMRNTCNENRAVLRNNLQSIKGMFEAWPDIIVVPT</sequence>
<keyword evidence="2" id="KW-1185">Reference proteome</keyword>
<evidence type="ECO:0000313" key="2">
    <source>
        <dbReference type="Proteomes" id="UP000789920"/>
    </source>
</evidence>
<organism evidence="1 2">
    <name type="scientific">Racocetra persica</name>
    <dbReference type="NCBI Taxonomy" id="160502"/>
    <lineage>
        <taxon>Eukaryota</taxon>
        <taxon>Fungi</taxon>
        <taxon>Fungi incertae sedis</taxon>
        <taxon>Mucoromycota</taxon>
        <taxon>Glomeromycotina</taxon>
        <taxon>Glomeromycetes</taxon>
        <taxon>Diversisporales</taxon>
        <taxon>Gigasporaceae</taxon>
        <taxon>Racocetra</taxon>
    </lineage>
</organism>